<evidence type="ECO:0000256" key="4">
    <source>
        <dbReference type="ARBA" id="ARBA00022692"/>
    </source>
</evidence>
<evidence type="ECO:0000256" key="2">
    <source>
        <dbReference type="ARBA" id="ARBA00010323"/>
    </source>
</evidence>
<name>A0AB73TAS7_9FIRM</name>
<comment type="caution">
    <text evidence="9">The sequence shown here is derived from an EMBL/GenBank/DDBJ whole genome shotgun (WGS) entry which is preliminary data.</text>
</comment>
<gene>
    <name evidence="9" type="ORF">C7383_101546</name>
</gene>
<dbReference type="PANTHER" id="PTHR13285:SF18">
    <property type="entry name" value="PROTEIN-CYSTEINE N-PALMITOYLTRANSFERASE RASP"/>
    <property type="match status" value="1"/>
</dbReference>
<feature type="transmembrane region" description="Helical" evidence="8">
    <location>
        <begin position="305"/>
        <end position="335"/>
    </location>
</feature>
<dbReference type="InterPro" id="IPR004299">
    <property type="entry name" value="MBOAT_fam"/>
</dbReference>
<keyword evidence="4 8" id="KW-0812">Transmembrane</keyword>
<organism evidence="9 10">
    <name type="scientific">Murimonas intestini</name>
    <dbReference type="NCBI Taxonomy" id="1337051"/>
    <lineage>
        <taxon>Bacteria</taxon>
        <taxon>Bacillati</taxon>
        <taxon>Bacillota</taxon>
        <taxon>Clostridia</taxon>
        <taxon>Lachnospirales</taxon>
        <taxon>Lachnospiraceae</taxon>
        <taxon>Murimonas</taxon>
    </lineage>
</organism>
<comment type="similarity">
    <text evidence="2 7">Belongs to the membrane-bound acyltransferase family.</text>
</comment>
<dbReference type="GO" id="GO:0042121">
    <property type="term" value="P:alginic acid biosynthetic process"/>
    <property type="evidence" value="ECO:0007669"/>
    <property type="project" value="InterPro"/>
</dbReference>
<dbReference type="Proteomes" id="UP000245412">
    <property type="component" value="Unassembled WGS sequence"/>
</dbReference>
<dbReference type="EMBL" id="QGGY01000001">
    <property type="protein sequence ID" value="PWJ79169.1"/>
    <property type="molecule type" value="Genomic_DNA"/>
</dbReference>
<keyword evidence="7 9" id="KW-0012">Acyltransferase</keyword>
<dbReference type="GO" id="GO:0016746">
    <property type="term" value="F:acyltransferase activity"/>
    <property type="evidence" value="ECO:0007669"/>
    <property type="project" value="UniProtKB-KW"/>
</dbReference>
<feature type="transmembrane region" description="Helical" evidence="8">
    <location>
        <begin position="438"/>
        <end position="458"/>
    </location>
</feature>
<keyword evidence="7" id="KW-0808">Transferase</keyword>
<dbReference type="PANTHER" id="PTHR13285">
    <property type="entry name" value="ACYLTRANSFERASE"/>
    <property type="match status" value="1"/>
</dbReference>
<keyword evidence="3 7" id="KW-1003">Cell membrane</keyword>
<keyword evidence="5 8" id="KW-1133">Transmembrane helix</keyword>
<comment type="subcellular location">
    <subcellularLocation>
        <location evidence="1">Cell membrane</location>
        <topology evidence="1">Multi-pass membrane protein</topology>
    </subcellularLocation>
</comment>
<evidence type="ECO:0000313" key="10">
    <source>
        <dbReference type="Proteomes" id="UP000245412"/>
    </source>
</evidence>
<evidence type="ECO:0000256" key="7">
    <source>
        <dbReference type="PIRNR" id="PIRNR016636"/>
    </source>
</evidence>
<protein>
    <submittedName>
        <fullName evidence="9">D-alanyl-lipoteichoic acid acyltransferase DltB (MBOAT superfamily)</fullName>
    </submittedName>
</protein>
<dbReference type="PIRSF" id="PIRSF016636">
    <property type="entry name" value="AlgI_DltB"/>
    <property type="match status" value="1"/>
</dbReference>
<feature type="transmembrane region" description="Helical" evidence="8">
    <location>
        <begin position="73"/>
        <end position="92"/>
    </location>
</feature>
<evidence type="ECO:0000256" key="6">
    <source>
        <dbReference type="ARBA" id="ARBA00023136"/>
    </source>
</evidence>
<proteinExistence type="inferred from homology"/>
<dbReference type="Pfam" id="PF03062">
    <property type="entry name" value="MBOAT"/>
    <property type="match status" value="1"/>
</dbReference>
<dbReference type="RefSeq" id="WP_257497378.1">
    <property type="nucleotide sequence ID" value="NZ_JANKBI010000001.1"/>
</dbReference>
<dbReference type="AlphaFoldDB" id="A0AB73TAS7"/>
<evidence type="ECO:0000256" key="3">
    <source>
        <dbReference type="ARBA" id="ARBA00022475"/>
    </source>
</evidence>
<evidence type="ECO:0000256" key="1">
    <source>
        <dbReference type="ARBA" id="ARBA00004651"/>
    </source>
</evidence>
<reference evidence="9 10" key="1">
    <citation type="submission" date="2018-05" db="EMBL/GenBank/DDBJ databases">
        <authorList>
            <person name="Goeker M."/>
            <person name="Huntemann M."/>
            <person name="Clum A."/>
            <person name="Pillay M."/>
            <person name="Palaniappan K."/>
            <person name="Varghese N."/>
            <person name="Mikhailova N."/>
            <person name="Stamatis D."/>
            <person name="Reddy T."/>
            <person name="Daum C."/>
            <person name="Shapiro N."/>
            <person name="Ivanova N."/>
            <person name="Kyrpides N."/>
            <person name="Woyke T."/>
        </authorList>
    </citation>
    <scope>NUCLEOTIDE SEQUENCE [LARGE SCALE GENOMIC DNA]</scope>
    <source>
        <strain evidence="9 10">DSM 26524</strain>
    </source>
</reference>
<evidence type="ECO:0000313" key="9">
    <source>
        <dbReference type="EMBL" id="PWJ79169.1"/>
    </source>
</evidence>
<keyword evidence="10" id="KW-1185">Reference proteome</keyword>
<dbReference type="GO" id="GO:0005886">
    <property type="term" value="C:plasma membrane"/>
    <property type="evidence" value="ECO:0007669"/>
    <property type="project" value="UniProtKB-SubCell"/>
</dbReference>
<sequence length="471" mass="53891">MSFTSLCYFPVLGAAAWFNHFLSPRYRHWFLLAVSWYIYALFGIQHFLLLLFVTGISYFSGRWIAEHEKRKRFVLAGGIIIIVSVLFFMKYLDMFLSWMGTAAGIFGHELTFPERYIVLPAGISFYTFQSLSYLIDVYRGEGYERNFVRYALYLSFFPQLVAGPIEQAENLIPQLRWSEASKEDVLAGISCILSGCVRKFVIADYMAVFVDEVYGNVMGQSGVNLLFATVLFSIQIYGDFSGYTHIAAGSARLLGIQLTENFDRPYLAVGCRDFWKRWHITLTRWFTKYVYIPLGGSRRGEIKKYINIMIVFLLSGLWHGADLTFLCWGAFFGIWRITEEIVMKKTAGRTLQKKKICPGTFLKRAGTFAMVCLSWVFFRSQSVSEAAEVLRRIFTLKETAPFVLSETEIWGAAVRIGILALLPGILQTGEKGGEEPGRFCYIVTIMTFLITVCIIFLYNTGSESSFIYFRF</sequence>
<keyword evidence="6 7" id="KW-0472">Membrane</keyword>
<dbReference type="PIRSF" id="PIRSF500217">
    <property type="entry name" value="AlgI"/>
    <property type="match status" value="1"/>
</dbReference>
<accession>A0AB73TAS7</accession>
<feature type="transmembrane region" description="Helical" evidence="8">
    <location>
        <begin position="409"/>
        <end position="426"/>
    </location>
</feature>
<dbReference type="InterPro" id="IPR024194">
    <property type="entry name" value="Ac/AlaTfrase_AlgI/DltB"/>
</dbReference>
<feature type="transmembrane region" description="Helical" evidence="8">
    <location>
        <begin position="356"/>
        <end position="378"/>
    </location>
</feature>
<evidence type="ECO:0000256" key="5">
    <source>
        <dbReference type="ARBA" id="ARBA00022989"/>
    </source>
</evidence>
<evidence type="ECO:0000256" key="8">
    <source>
        <dbReference type="SAM" id="Phobius"/>
    </source>
</evidence>
<feature type="transmembrane region" description="Helical" evidence="8">
    <location>
        <begin position="37"/>
        <end position="61"/>
    </location>
</feature>
<dbReference type="InterPro" id="IPR051085">
    <property type="entry name" value="MB_O-acyltransferase"/>
</dbReference>
<dbReference type="InterPro" id="IPR028362">
    <property type="entry name" value="AlgI"/>
</dbReference>